<evidence type="ECO:0000313" key="2">
    <source>
        <dbReference type="Proteomes" id="UP000024635"/>
    </source>
</evidence>
<gene>
    <name evidence="1" type="primary">Acey_s0044.g1015</name>
    <name evidence="1" type="ORF">Y032_0044g1015</name>
</gene>
<keyword evidence="2" id="KW-1185">Reference proteome</keyword>
<protein>
    <submittedName>
        <fullName evidence="1">Uncharacterized protein</fullName>
    </submittedName>
</protein>
<dbReference type="AlphaFoldDB" id="A0A016UEZ4"/>
<reference evidence="2" key="1">
    <citation type="journal article" date="2015" name="Nat. Genet.">
        <title>The genome and transcriptome of the zoonotic hookworm Ancylostoma ceylanicum identify infection-specific gene families.</title>
        <authorList>
            <person name="Schwarz E.M."/>
            <person name="Hu Y."/>
            <person name="Antoshechkin I."/>
            <person name="Miller M.M."/>
            <person name="Sternberg P.W."/>
            <person name="Aroian R.V."/>
        </authorList>
    </citation>
    <scope>NUCLEOTIDE SEQUENCE</scope>
    <source>
        <strain evidence="2">HY135</strain>
    </source>
</reference>
<dbReference type="EMBL" id="JARK01001380">
    <property type="protein sequence ID" value="EYC13178.1"/>
    <property type="molecule type" value="Genomic_DNA"/>
</dbReference>
<evidence type="ECO:0000313" key="1">
    <source>
        <dbReference type="EMBL" id="EYC13178.1"/>
    </source>
</evidence>
<name>A0A016UEZ4_9BILA</name>
<proteinExistence type="predicted"/>
<organism evidence="1 2">
    <name type="scientific">Ancylostoma ceylanicum</name>
    <dbReference type="NCBI Taxonomy" id="53326"/>
    <lineage>
        <taxon>Eukaryota</taxon>
        <taxon>Metazoa</taxon>
        <taxon>Ecdysozoa</taxon>
        <taxon>Nematoda</taxon>
        <taxon>Chromadorea</taxon>
        <taxon>Rhabditida</taxon>
        <taxon>Rhabditina</taxon>
        <taxon>Rhabditomorpha</taxon>
        <taxon>Strongyloidea</taxon>
        <taxon>Ancylostomatidae</taxon>
        <taxon>Ancylostomatinae</taxon>
        <taxon>Ancylostoma</taxon>
    </lineage>
</organism>
<accession>A0A016UEZ4</accession>
<comment type="caution">
    <text evidence="1">The sequence shown here is derived from an EMBL/GenBank/DDBJ whole genome shotgun (WGS) entry which is preliminary data.</text>
</comment>
<dbReference type="Proteomes" id="UP000024635">
    <property type="component" value="Unassembled WGS sequence"/>
</dbReference>
<sequence>MSFAAIMLLLIKKHEKAEESANWEEKSLEIALRRQRFRRMRRGCAASLSRRGWVTAIDAQCTRFGASADAYLHYILVVSS</sequence>